<evidence type="ECO:0000313" key="1">
    <source>
        <dbReference type="EMBL" id="KAL3722334.1"/>
    </source>
</evidence>
<sequence>MRLFIAEPNTEVIHAQRLKLSTYLEGRGVVNMEIEEGMLEDRPMVEGGNRVEVIMPLDSVDTMVMPLNLVHTMGMHELLQGTLWRMHHKEELMGEEMQSTKRPEEEPKKLHMVVQMVQTSFPVSTTAEAHYRLGSTTE</sequence>
<proteinExistence type="predicted"/>
<keyword evidence="2" id="KW-1185">Reference proteome</keyword>
<reference evidence="1 2" key="1">
    <citation type="submission" date="2024-11" db="EMBL/GenBank/DDBJ databases">
        <title>Chromosome-level genome assembly of Eucalyptus globulus Labill. provides insights into its genome evolution.</title>
        <authorList>
            <person name="Li X."/>
        </authorList>
    </citation>
    <scope>NUCLEOTIDE SEQUENCE [LARGE SCALE GENOMIC DNA]</scope>
    <source>
        <strain evidence="1">CL2024</strain>
        <tissue evidence="1">Fresh tender leaves</tissue>
    </source>
</reference>
<organism evidence="1 2">
    <name type="scientific">Eucalyptus globulus</name>
    <name type="common">Tasmanian blue gum</name>
    <dbReference type="NCBI Taxonomy" id="34317"/>
    <lineage>
        <taxon>Eukaryota</taxon>
        <taxon>Viridiplantae</taxon>
        <taxon>Streptophyta</taxon>
        <taxon>Embryophyta</taxon>
        <taxon>Tracheophyta</taxon>
        <taxon>Spermatophyta</taxon>
        <taxon>Magnoliopsida</taxon>
        <taxon>eudicotyledons</taxon>
        <taxon>Gunneridae</taxon>
        <taxon>Pentapetalae</taxon>
        <taxon>rosids</taxon>
        <taxon>malvids</taxon>
        <taxon>Myrtales</taxon>
        <taxon>Myrtaceae</taxon>
        <taxon>Myrtoideae</taxon>
        <taxon>Eucalypteae</taxon>
        <taxon>Eucalyptus</taxon>
    </lineage>
</organism>
<dbReference type="Proteomes" id="UP001634007">
    <property type="component" value="Unassembled WGS sequence"/>
</dbReference>
<dbReference type="EMBL" id="JBJKBG010000009">
    <property type="protein sequence ID" value="KAL3722334.1"/>
    <property type="molecule type" value="Genomic_DNA"/>
</dbReference>
<gene>
    <name evidence="1" type="ORF">ACJRO7_034672</name>
</gene>
<comment type="caution">
    <text evidence="1">The sequence shown here is derived from an EMBL/GenBank/DDBJ whole genome shotgun (WGS) entry which is preliminary data.</text>
</comment>
<protein>
    <submittedName>
        <fullName evidence="1">Uncharacterized protein</fullName>
    </submittedName>
</protein>
<name>A0ABD3J791_EUCGL</name>
<evidence type="ECO:0000313" key="2">
    <source>
        <dbReference type="Proteomes" id="UP001634007"/>
    </source>
</evidence>
<accession>A0ABD3J791</accession>
<dbReference type="AlphaFoldDB" id="A0ABD3J791"/>